<dbReference type="GO" id="GO:0031965">
    <property type="term" value="C:nuclear membrane"/>
    <property type="evidence" value="ECO:0007669"/>
    <property type="project" value="UniProtKB-SubCell"/>
</dbReference>
<dbReference type="AlphaFoldDB" id="A0A6A6WQJ4"/>
<evidence type="ECO:0000256" key="7">
    <source>
        <dbReference type="SAM" id="Phobius"/>
    </source>
</evidence>
<reference evidence="8" key="1">
    <citation type="journal article" date="2020" name="Stud. Mycol.">
        <title>101 Dothideomycetes genomes: a test case for predicting lifestyles and emergence of pathogens.</title>
        <authorList>
            <person name="Haridas S."/>
            <person name="Albert R."/>
            <person name="Binder M."/>
            <person name="Bloem J."/>
            <person name="Labutti K."/>
            <person name="Salamov A."/>
            <person name="Andreopoulos B."/>
            <person name="Baker S."/>
            <person name="Barry K."/>
            <person name="Bills G."/>
            <person name="Bluhm B."/>
            <person name="Cannon C."/>
            <person name="Castanera R."/>
            <person name="Culley D."/>
            <person name="Daum C."/>
            <person name="Ezra D."/>
            <person name="Gonzalez J."/>
            <person name="Henrissat B."/>
            <person name="Kuo A."/>
            <person name="Liang C."/>
            <person name="Lipzen A."/>
            <person name="Lutzoni F."/>
            <person name="Magnuson J."/>
            <person name="Mondo S."/>
            <person name="Nolan M."/>
            <person name="Ohm R."/>
            <person name="Pangilinan J."/>
            <person name="Park H.-J."/>
            <person name="Ramirez L."/>
            <person name="Alfaro M."/>
            <person name="Sun H."/>
            <person name="Tritt A."/>
            <person name="Yoshinaga Y."/>
            <person name="Zwiers L.-H."/>
            <person name="Turgeon B."/>
            <person name="Goodwin S."/>
            <person name="Spatafora J."/>
            <person name="Crous P."/>
            <person name="Grigoriev I."/>
        </authorList>
    </citation>
    <scope>NUCLEOTIDE SEQUENCE</scope>
    <source>
        <strain evidence="8">CBS 109.77</strain>
    </source>
</reference>
<accession>A0A6A6WQJ4</accession>
<sequence>MSTPATKINADTTFYQPPNHDASELIILCTWLGASEKHIAKYMALYQALTPSTPILLIESHVGTITRPYPAQRQRMGEALAILQRTLSSSSPSRNTTPKILIHTFSNGGSNSATQLLLAYREKTHRALPLQGMICDSGPAKGEYWKSYNSMIQSLPKSMIFRLVGGFMAHFILLWMGINSRYLGRYPIFEVLIRETLVDEDIVGVRERGEGDVQGTGRRRRRRINYVWSKEDEMVEWMDVVEHGEEAKGKGWEVMRGCGWGRSGVWTFESVLLDKDRSTDLQ</sequence>
<organism evidence="8 9">
    <name type="scientific">Melanomma pulvis-pyrius CBS 109.77</name>
    <dbReference type="NCBI Taxonomy" id="1314802"/>
    <lineage>
        <taxon>Eukaryota</taxon>
        <taxon>Fungi</taxon>
        <taxon>Dikarya</taxon>
        <taxon>Ascomycota</taxon>
        <taxon>Pezizomycotina</taxon>
        <taxon>Dothideomycetes</taxon>
        <taxon>Pleosporomycetidae</taxon>
        <taxon>Pleosporales</taxon>
        <taxon>Melanommataceae</taxon>
        <taxon>Melanomma</taxon>
    </lineage>
</organism>
<evidence type="ECO:0000256" key="2">
    <source>
        <dbReference type="ARBA" id="ARBA00022692"/>
    </source>
</evidence>
<evidence type="ECO:0000256" key="4">
    <source>
        <dbReference type="ARBA" id="ARBA00023136"/>
    </source>
</evidence>
<comment type="subcellular location">
    <subcellularLocation>
        <location evidence="6">Endomembrane system</location>
        <topology evidence="6">Single-pass membrane protein</topology>
    </subcellularLocation>
    <subcellularLocation>
        <location evidence="1">Nucleus membrane</location>
    </subcellularLocation>
</comment>
<gene>
    <name evidence="8" type="ORF">K505DRAFT_412088</name>
</gene>
<dbReference type="OrthoDB" id="77878at2759"/>
<protein>
    <recommendedName>
        <fullName evidence="10">Indole-diterpene biosynthesis protein-like protein PaxU</fullName>
    </recommendedName>
</protein>
<dbReference type="EMBL" id="MU002523">
    <property type="protein sequence ID" value="KAF2786194.1"/>
    <property type="molecule type" value="Genomic_DNA"/>
</dbReference>
<evidence type="ECO:0000313" key="8">
    <source>
        <dbReference type="EMBL" id="KAF2786194.1"/>
    </source>
</evidence>
<feature type="transmembrane region" description="Helical" evidence="7">
    <location>
        <begin position="159"/>
        <end position="178"/>
    </location>
</feature>
<dbReference type="PANTHER" id="PTHR12265:SF30">
    <property type="entry name" value="TRANSMEMBRANE PROTEIN 53"/>
    <property type="match status" value="1"/>
</dbReference>
<dbReference type="Proteomes" id="UP000799757">
    <property type="component" value="Unassembled WGS sequence"/>
</dbReference>
<keyword evidence="4 7" id="KW-0472">Membrane</keyword>
<proteinExistence type="predicted"/>
<dbReference type="InterPro" id="IPR008547">
    <property type="entry name" value="DUF829_TMEM53"/>
</dbReference>
<dbReference type="Pfam" id="PF05705">
    <property type="entry name" value="DUF829"/>
    <property type="match status" value="1"/>
</dbReference>
<dbReference type="PANTHER" id="PTHR12265">
    <property type="entry name" value="TRANSMEMBRANE PROTEIN 53"/>
    <property type="match status" value="1"/>
</dbReference>
<evidence type="ECO:0000256" key="6">
    <source>
        <dbReference type="ARBA" id="ARBA00037847"/>
    </source>
</evidence>
<keyword evidence="5" id="KW-0539">Nucleus</keyword>
<evidence type="ECO:0008006" key="10">
    <source>
        <dbReference type="Google" id="ProtNLM"/>
    </source>
</evidence>
<evidence type="ECO:0000256" key="1">
    <source>
        <dbReference type="ARBA" id="ARBA00004126"/>
    </source>
</evidence>
<evidence type="ECO:0000256" key="3">
    <source>
        <dbReference type="ARBA" id="ARBA00022989"/>
    </source>
</evidence>
<evidence type="ECO:0000313" key="9">
    <source>
        <dbReference type="Proteomes" id="UP000799757"/>
    </source>
</evidence>
<name>A0A6A6WQJ4_9PLEO</name>
<keyword evidence="3 7" id="KW-1133">Transmembrane helix</keyword>
<evidence type="ECO:0000256" key="5">
    <source>
        <dbReference type="ARBA" id="ARBA00023242"/>
    </source>
</evidence>
<keyword evidence="2 7" id="KW-0812">Transmembrane</keyword>
<keyword evidence="9" id="KW-1185">Reference proteome</keyword>